<feature type="compositionally biased region" description="Pro residues" evidence="1">
    <location>
        <begin position="1"/>
        <end position="28"/>
    </location>
</feature>
<keyword evidence="3" id="KW-1185">Reference proteome</keyword>
<dbReference type="EMBL" id="BKCP01004516">
    <property type="protein sequence ID" value="GER31920.1"/>
    <property type="molecule type" value="Genomic_DNA"/>
</dbReference>
<feature type="non-terminal residue" evidence="2">
    <location>
        <position position="1"/>
    </location>
</feature>
<dbReference type="Proteomes" id="UP000325081">
    <property type="component" value="Unassembled WGS sequence"/>
</dbReference>
<accession>A0A5A7PGL4</accession>
<proteinExistence type="predicted"/>
<dbReference type="AlphaFoldDB" id="A0A5A7PGL4"/>
<name>A0A5A7PGL4_STRAF</name>
<sequence>SAPPPSSPPPPPPSAPSTAGPPPPPPKINPSSAISILNGTSSTNTARFSLCSVYSGHNNIGTLALTATCGAHDITSKLSNSVDSRSSSSATMSDDGNGSRPEKLRSVSL</sequence>
<reference evidence="3" key="1">
    <citation type="journal article" date="2019" name="Curr. Biol.">
        <title>Genome Sequence of Striga asiatica Provides Insight into the Evolution of Plant Parasitism.</title>
        <authorList>
            <person name="Yoshida S."/>
            <person name="Kim S."/>
            <person name="Wafula E.K."/>
            <person name="Tanskanen J."/>
            <person name="Kim Y.M."/>
            <person name="Honaas L."/>
            <person name="Yang Z."/>
            <person name="Spallek T."/>
            <person name="Conn C.E."/>
            <person name="Ichihashi Y."/>
            <person name="Cheong K."/>
            <person name="Cui S."/>
            <person name="Der J.P."/>
            <person name="Gundlach H."/>
            <person name="Jiao Y."/>
            <person name="Hori C."/>
            <person name="Ishida J.K."/>
            <person name="Kasahara H."/>
            <person name="Kiba T."/>
            <person name="Kim M.S."/>
            <person name="Koo N."/>
            <person name="Laohavisit A."/>
            <person name="Lee Y.H."/>
            <person name="Lumba S."/>
            <person name="McCourt P."/>
            <person name="Mortimer J.C."/>
            <person name="Mutuku J.M."/>
            <person name="Nomura T."/>
            <person name="Sasaki-Sekimoto Y."/>
            <person name="Seto Y."/>
            <person name="Wang Y."/>
            <person name="Wakatake T."/>
            <person name="Sakakibara H."/>
            <person name="Demura T."/>
            <person name="Yamaguchi S."/>
            <person name="Yoneyama K."/>
            <person name="Manabe R.I."/>
            <person name="Nelson D.C."/>
            <person name="Schulman A.H."/>
            <person name="Timko M.P."/>
            <person name="dePamphilis C.W."/>
            <person name="Choi D."/>
            <person name="Shirasu K."/>
        </authorList>
    </citation>
    <scope>NUCLEOTIDE SEQUENCE [LARGE SCALE GENOMIC DNA]</scope>
    <source>
        <strain evidence="3">cv. UVA1</strain>
    </source>
</reference>
<feature type="region of interest" description="Disordered" evidence="1">
    <location>
        <begin position="1"/>
        <end position="39"/>
    </location>
</feature>
<feature type="non-terminal residue" evidence="2">
    <location>
        <position position="109"/>
    </location>
</feature>
<feature type="compositionally biased region" description="Basic and acidic residues" evidence="1">
    <location>
        <begin position="100"/>
        <end position="109"/>
    </location>
</feature>
<protein>
    <submittedName>
        <fullName evidence="2">Uncharacterized protein</fullName>
    </submittedName>
</protein>
<evidence type="ECO:0000313" key="2">
    <source>
        <dbReference type="EMBL" id="GER31920.1"/>
    </source>
</evidence>
<organism evidence="2 3">
    <name type="scientific">Striga asiatica</name>
    <name type="common">Asiatic witchweed</name>
    <name type="synonym">Buchnera asiatica</name>
    <dbReference type="NCBI Taxonomy" id="4170"/>
    <lineage>
        <taxon>Eukaryota</taxon>
        <taxon>Viridiplantae</taxon>
        <taxon>Streptophyta</taxon>
        <taxon>Embryophyta</taxon>
        <taxon>Tracheophyta</taxon>
        <taxon>Spermatophyta</taxon>
        <taxon>Magnoliopsida</taxon>
        <taxon>eudicotyledons</taxon>
        <taxon>Gunneridae</taxon>
        <taxon>Pentapetalae</taxon>
        <taxon>asterids</taxon>
        <taxon>lamiids</taxon>
        <taxon>Lamiales</taxon>
        <taxon>Orobanchaceae</taxon>
        <taxon>Buchnereae</taxon>
        <taxon>Striga</taxon>
    </lineage>
</organism>
<comment type="caution">
    <text evidence="2">The sequence shown here is derived from an EMBL/GenBank/DDBJ whole genome shotgun (WGS) entry which is preliminary data.</text>
</comment>
<evidence type="ECO:0000256" key="1">
    <source>
        <dbReference type="SAM" id="MobiDB-lite"/>
    </source>
</evidence>
<gene>
    <name evidence="2" type="ORF">STAS_07966</name>
</gene>
<feature type="region of interest" description="Disordered" evidence="1">
    <location>
        <begin position="77"/>
        <end position="109"/>
    </location>
</feature>
<feature type="compositionally biased region" description="Low complexity" evidence="1">
    <location>
        <begin position="77"/>
        <end position="93"/>
    </location>
</feature>
<evidence type="ECO:0000313" key="3">
    <source>
        <dbReference type="Proteomes" id="UP000325081"/>
    </source>
</evidence>